<feature type="domain" description="Glucose-methanol-choline oxidoreductase C-terminal" evidence="2">
    <location>
        <begin position="129"/>
        <end position="263"/>
    </location>
</feature>
<dbReference type="Proteomes" id="UP000308802">
    <property type="component" value="Unassembled WGS sequence"/>
</dbReference>
<organism evidence="3 4">
    <name type="scientific">Aureobasidium pullulans</name>
    <name type="common">Black yeast</name>
    <name type="synonym">Pullularia pullulans</name>
    <dbReference type="NCBI Taxonomy" id="5580"/>
    <lineage>
        <taxon>Eukaryota</taxon>
        <taxon>Fungi</taxon>
        <taxon>Dikarya</taxon>
        <taxon>Ascomycota</taxon>
        <taxon>Pezizomycotina</taxon>
        <taxon>Dothideomycetes</taxon>
        <taxon>Dothideomycetidae</taxon>
        <taxon>Dothideales</taxon>
        <taxon>Saccotheciaceae</taxon>
        <taxon>Aureobasidium</taxon>
    </lineage>
</organism>
<evidence type="ECO:0000313" key="3">
    <source>
        <dbReference type="EMBL" id="THW64100.1"/>
    </source>
</evidence>
<reference evidence="3 4" key="1">
    <citation type="submission" date="2018-10" db="EMBL/GenBank/DDBJ databases">
        <title>Fifty Aureobasidium pullulans genomes reveal a recombining polyextremotolerant generalist.</title>
        <authorList>
            <person name="Gostincar C."/>
            <person name="Turk M."/>
            <person name="Zajc J."/>
            <person name="Gunde-Cimerman N."/>
        </authorList>
    </citation>
    <scope>NUCLEOTIDE SEQUENCE [LARGE SCALE GENOMIC DNA]</scope>
    <source>
        <strain evidence="3 4">EXF-10659</strain>
    </source>
</reference>
<comment type="similarity">
    <text evidence="1">Belongs to the GMC oxidoreductase family.</text>
</comment>
<dbReference type="InterPro" id="IPR036188">
    <property type="entry name" value="FAD/NAD-bd_sf"/>
</dbReference>
<name>A0A4S8ZER5_AURPU</name>
<dbReference type="Pfam" id="PF05199">
    <property type="entry name" value="GMC_oxred_C"/>
    <property type="match status" value="1"/>
</dbReference>
<dbReference type="GO" id="GO:0050660">
    <property type="term" value="F:flavin adenine dinucleotide binding"/>
    <property type="evidence" value="ECO:0007669"/>
    <property type="project" value="InterPro"/>
</dbReference>
<dbReference type="InterPro" id="IPR012132">
    <property type="entry name" value="GMC_OxRdtase"/>
</dbReference>
<dbReference type="PANTHER" id="PTHR11552:SF138">
    <property type="entry name" value="DEHYDROGENASE PKFF-RELATED"/>
    <property type="match status" value="1"/>
</dbReference>
<dbReference type="EMBL" id="QZAO01000545">
    <property type="protein sequence ID" value="THW64100.1"/>
    <property type="molecule type" value="Genomic_DNA"/>
</dbReference>
<dbReference type="SUPFAM" id="SSF51905">
    <property type="entry name" value="FAD/NAD(P)-binding domain"/>
    <property type="match status" value="1"/>
</dbReference>
<proteinExistence type="inferred from homology"/>
<protein>
    <recommendedName>
        <fullName evidence="2">Glucose-methanol-choline oxidoreductase C-terminal domain-containing protein</fullName>
    </recommendedName>
</protein>
<evidence type="ECO:0000256" key="1">
    <source>
        <dbReference type="ARBA" id="ARBA00010790"/>
    </source>
</evidence>
<dbReference type="AlphaFoldDB" id="A0A4S8ZER5"/>
<dbReference type="GO" id="GO:0044550">
    <property type="term" value="P:secondary metabolite biosynthetic process"/>
    <property type="evidence" value="ECO:0007669"/>
    <property type="project" value="TreeGrafter"/>
</dbReference>
<comment type="caution">
    <text evidence="3">The sequence shown here is derived from an EMBL/GenBank/DDBJ whole genome shotgun (WGS) entry which is preliminary data.</text>
</comment>
<dbReference type="InterPro" id="IPR007867">
    <property type="entry name" value="GMC_OxRtase_C"/>
</dbReference>
<evidence type="ECO:0000313" key="4">
    <source>
        <dbReference type="Proteomes" id="UP000308802"/>
    </source>
</evidence>
<dbReference type="SUPFAM" id="SSF54373">
    <property type="entry name" value="FAD-linked reductases, C-terminal domain"/>
    <property type="match status" value="1"/>
</dbReference>
<dbReference type="Gene3D" id="3.30.560.10">
    <property type="entry name" value="Glucose Oxidase, domain 3"/>
    <property type="match status" value="1"/>
</dbReference>
<sequence length="285" mass="30778">MSNRIILSFVSGEQMYRNFLTVDKTTALSYQVNVETTSVFSNDPQRVFVETENYITEETGLLTGNGGDIVGFLKVTNQSWANMSSTTAHDFPTTFPADWPEIEIAPFAIGLNDGVRNFASMAIGLLATFSRGNITISSSSTADAPIINPAFLTHPHDLILAITASKFARHLTSTSSLHSAIIEEVIPGPAVRTDAEIIVYLRGSMATFYHASCTCKMGRRNDSMAVVDSKARVIGITGLQVVDASVFPFSVPGQPQATVYMLAEKIAEVVMGDAQIVVVCRSLGR</sequence>
<dbReference type="PANTHER" id="PTHR11552">
    <property type="entry name" value="GLUCOSE-METHANOL-CHOLINE GMC OXIDOREDUCTASE"/>
    <property type="match status" value="1"/>
</dbReference>
<evidence type="ECO:0000259" key="2">
    <source>
        <dbReference type="Pfam" id="PF05199"/>
    </source>
</evidence>
<gene>
    <name evidence="3" type="ORF">D6D19_09537</name>
</gene>
<accession>A0A4S8ZER5</accession>
<dbReference type="Gene3D" id="3.50.50.60">
    <property type="entry name" value="FAD/NAD(P)-binding domain"/>
    <property type="match status" value="1"/>
</dbReference>
<dbReference type="GO" id="GO:0016614">
    <property type="term" value="F:oxidoreductase activity, acting on CH-OH group of donors"/>
    <property type="evidence" value="ECO:0007669"/>
    <property type="project" value="InterPro"/>
</dbReference>